<organism evidence="4 5">
    <name type="scientific">Allacma fusca</name>
    <dbReference type="NCBI Taxonomy" id="39272"/>
    <lineage>
        <taxon>Eukaryota</taxon>
        <taxon>Metazoa</taxon>
        <taxon>Ecdysozoa</taxon>
        <taxon>Arthropoda</taxon>
        <taxon>Hexapoda</taxon>
        <taxon>Collembola</taxon>
        <taxon>Symphypleona</taxon>
        <taxon>Sminthuridae</taxon>
        <taxon>Allacma</taxon>
    </lineage>
</organism>
<dbReference type="GO" id="GO:0005737">
    <property type="term" value="C:cytoplasm"/>
    <property type="evidence" value="ECO:0007669"/>
    <property type="project" value="TreeGrafter"/>
</dbReference>
<keyword evidence="3" id="KW-0408">Iron</keyword>
<dbReference type="GO" id="GO:0006082">
    <property type="term" value="P:organic acid metabolic process"/>
    <property type="evidence" value="ECO:0007669"/>
    <property type="project" value="TreeGrafter"/>
</dbReference>
<dbReference type="Pfam" id="PF00067">
    <property type="entry name" value="p450"/>
    <property type="match status" value="1"/>
</dbReference>
<evidence type="ECO:0000256" key="1">
    <source>
        <dbReference type="ARBA" id="ARBA00010617"/>
    </source>
</evidence>
<dbReference type="InterPro" id="IPR050182">
    <property type="entry name" value="Cytochrome_P450_fam2"/>
</dbReference>
<gene>
    <name evidence="4" type="ORF">AFUS01_LOCUS29368</name>
</gene>
<name>A0A8J2P8N1_9HEXA</name>
<evidence type="ECO:0000256" key="3">
    <source>
        <dbReference type="ARBA" id="ARBA00023004"/>
    </source>
</evidence>
<dbReference type="AlphaFoldDB" id="A0A8J2P8N1"/>
<dbReference type="PANTHER" id="PTHR24300:SF375">
    <property type="entry name" value="CYTOCHROME P450 FAMILY"/>
    <property type="match status" value="1"/>
</dbReference>
<feature type="non-terminal residue" evidence="4">
    <location>
        <position position="1"/>
    </location>
</feature>
<protein>
    <recommendedName>
        <fullName evidence="6">Cytochrome P450</fullName>
    </recommendedName>
</protein>
<sequence length="115" mass="13077">MRTKTRQQHFNCIHAEIGEEIEATTDPDSSFYKDNGTVVGDLFAAGFETVSLKLSWAVLFLSTFQEVQKKLQEELDSVVGRNRYPALADRPLLPYVEATITETLRYSTIVPFNLF</sequence>
<dbReference type="GO" id="GO:0020037">
    <property type="term" value="F:heme binding"/>
    <property type="evidence" value="ECO:0007669"/>
    <property type="project" value="InterPro"/>
</dbReference>
<dbReference type="InterPro" id="IPR001128">
    <property type="entry name" value="Cyt_P450"/>
</dbReference>
<reference evidence="4" key="1">
    <citation type="submission" date="2021-06" db="EMBL/GenBank/DDBJ databases">
        <authorList>
            <person name="Hodson N. C."/>
            <person name="Mongue J. A."/>
            <person name="Jaron S. K."/>
        </authorList>
    </citation>
    <scope>NUCLEOTIDE SEQUENCE</scope>
</reference>
<dbReference type="PANTHER" id="PTHR24300">
    <property type="entry name" value="CYTOCHROME P450 508A4-RELATED"/>
    <property type="match status" value="1"/>
</dbReference>
<keyword evidence="5" id="KW-1185">Reference proteome</keyword>
<dbReference type="OrthoDB" id="1055148at2759"/>
<dbReference type="GO" id="GO:0006805">
    <property type="term" value="P:xenobiotic metabolic process"/>
    <property type="evidence" value="ECO:0007669"/>
    <property type="project" value="TreeGrafter"/>
</dbReference>
<accession>A0A8J2P8N1</accession>
<evidence type="ECO:0000313" key="4">
    <source>
        <dbReference type="EMBL" id="CAG7818891.1"/>
    </source>
</evidence>
<evidence type="ECO:0000256" key="2">
    <source>
        <dbReference type="ARBA" id="ARBA00022723"/>
    </source>
</evidence>
<keyword evidence="2" id="KW-0479">Metal-binding</keyword>
<evidence type="ECO:0008006" key="6">
    <source>
        <dbReference type="Google" id="ProtNLM"/>
    </source>
</evidence>
<dbReference type="GO" id="GO:0016712">
    <property type="term" value="F:oxidoreductase activity, acting on paired donors, with incorporation or reduction of molecular oxygen, reduced flavin or flavoprotein as one donor, and incorporation of one atom of oxygen"/>
    <property type="evidence" value="ECO:0007669"/>
    <property type="project" value="TreeGrafter"/>
</dbReference>
<comment type="caution">
    <text evidence="4">The sequence shown here is derived from an EMBL/GenBank/DDBJ whole genome shotgun (WGS) entry which is preliminary data.</text>
</comment>
<dbReference type="EMBL" id="CAJVCH010433410">
    <property type="protein sequence ID" value="CAG7818891.1"/>
    <property type="molecule type" value="Genomic_DNA"/>
</dbReference>
<evidence type="ECO:0000313" key="5">
    <source>
        <dbReference type="Proteomes" id="UP000708208"/>
    </source>
</evidence>
<proteinExistence type="inferred from homology"/>
<dbReference type="GO" id="GO:0005506">
    <property type="term" value="F:iron ion binding"/>
    <property type="evidence" value="ECO:0007669"/>
    <property type="project" value="InterPro"/>
</dbReference>
<dbReference type="Proteomes" id="UP000708208">
    <property type="component" value="Unassembled WGS sequence"/>
</dbReference>
<comment type="similarity">
    <text evidence="1">Belongs to the cytochrome P450 family.</text>
</comment>